<accession>A0A7W8A3I8</accession>
<dbReference type="InterPro" id="IPR012340">
    <property type="entry name" value="NA-bd_OB-fold"/>
</dbReference>
<dbReference type="InterPro" id="IPR002878">
    <property type="entry name" value="ChsH2_C"/>
</dbReference>
<feature type="domain" description="ChsH2 C-terminal OB-fold" evidence="1">
    <location>
        <begin position="36"/>
        <end position="94"/>
    </location>
</feature>
<sequence length="104" mass="11594">MAERLELQECRACGRRQHYPRPLCLGCGSPDLGSCEAEGGGSVDTFTEVHRAPSADFQPPYVIARVRLDEGPVLLTRLVGPGPWACDERVRLTWWQGLPVFEKE</sequence>
<evidence type="ECO:0008006" key="5">
    <source>
        <dbReference type="Google" id="ProtNLM"/>
    </source>
</evidence>
<evidence type="ECO:0000313" key="3">
    <source>
        <dbReference type="EMBL" id="MBB5078922.1"/>
    </source>
</evidence>
<dbReference type="InterPro" id="IPR052513">
    <property type="entry name" value="Thioester_dehydratase-like"/>
</dbReference>
<dbReference type="AlphaFoldDB" id="A0A7W8A3I8"/>
<dbReference type="EMBL" id="JACHIN010000005">
    <property type="protein sequence ID" value="MBB5078922.1"/>
    <property type="molecule type" value="Genomic_DNA"/>
</dbReference>
<comment type="caution">
    <text evidence="3">The sequence shown here is derived from an EMBL/GenBank/DDBJ whole genome shotgun (WGS) entry which is preliminary data.</text>
</comment>
<dbReference type="PANTHER" id="PTHR34075">
    <property type="entry name" value="BLR3430 PROTEIN"/>
    <property type="match status" value="1"/>
</dbReference>
<dbReference type="Pfam" id="PF12172">
    <property type="entry name" value="zf-ChsH2"/>
    <property type="match status" value="1"/>
</dbReference>
<name>A0A7W8A3I8_9ACTN</name>
<proteinExistence type="predicted"/>
<evidence type="ECO:0000259" key="2">
    <source>
        <dbReference type="Pfam" id="PF12172"/>
    </source>
</evidence>
<dbReference type="Proteomes" id="UP000568380">
    <property type="component" value="Unassembled WGS sequence"/>
</dbReference>
<keyword evidence="4" id="KW-1185">Reference proteome</keyword>
<dbReference type="RefSeq" id="WP_184964042.1">
    <property type="nucleotide sequence ID" value="NZ_JACHIN010000005.1"/>
</dbReference>
<evidence type="ECO:0000313" key="4">
    <source>
        <dbReference type="Proteomes" id="UP000568380"/>
    </source>
</evidence>
<reference evidence="3 4" key="1">
    <citation type="submission" date="2020-08" db="EMBL/GenBank/DDBJ databases">
        <title>Genomic Encyclopedia of Type Strains, Phase IV (KMG-IV): sequencing the most valuable type-strain genomes for metagenomic binning, comparative biology and taxonomic classification.</title>
        <authorList>
            <person name="Goeker M."/>
        </authorList>
    </citation>
    <scope>NUCLEOTIDE SEQUENCE [LARGE SCALE GENOMIC DNA]</scope>
    <source>
        <strain evidence="3 4">DSM 45385</strain>
    </source>
</reference>
<protein>
    <recommendedName>
        <fullName evidence="5">DUF35 domain-containing protein</fullName>
    </recommendedName>
</protein>
<dbReference type="SUPFAM" id="SSF50249">
    <property type="entry name" value="Nucleic acid-binding proteins"/>
    <property type="match status" value="1"/>
</dbReference>
<dbReference type="PANTHER" id="PTHR34075:SF5">
    <property type="entry name" value="BLR3430 PROTEIN"/>
    <property type="match status" value="1"/>
</dbReference>
<dbReference type="Pfam" id="PF01796">
    <property type="entry name" value="OB_ChsH2_C"/>
    <property type="match status" value="1"/>
</dbReference>
<dbReference type="InterPro" id="IPR022002">
    <property type="entry name" value="ChsH2_Znr"/>
</dbReference>
<evidence type="ECO:0000259" key="1">
    <source>
        <dbReference type="Pfam" id="PF01796"/>
    </source>
</evidence>
<feature type="domain" description="ChsH2 rubredoxin-like zinc ribbon" evidence="2">
    <location>
        <begin position="4"/>
        <end position="32"/>
    </location>
</feature>
<organism evidence="3 4">
    <name type="scientific">Nonomuraea endophytica</name>
    <dbReference type="NCBI Taxonomy" id="714136"/>
    <lineage>
        <taxon>Bacteria</taxon>
        <taxon>Bacillati</taxon>
        <taxon>Actinomycetota</taxon>
        <taxon>Actinomycetes</taxon>
        <taxon>Streptosporangiales</taxon>
        <taxon>Streptosporangiaceae</taxon>
        <taxon>Nonomuraea</taxon>
    </lineage>
</organism>
<gene>
    <name evidence="3" type="ORF">HNR40_004408</name>
</gene>